<dbReference type="SUPFAM" id="SSF47413">
    <property type="entry name" value="lambda repressor-like DNA-binding domains"/>
    <property type="match status" value="1"/>
</dbReference>
<reference evidence="1 2" key="1">
    <citation type="submission" date="2019-03" db="EMBL/GenBank/DDBJ databases">
        <title>Complete Genome Sequence of Leuconostoc kimchii strain NKJ218 Isolated from Homemade Kimchi.</title>
        <authorList>
            <person name="Jung J.Y."/>
            <person name="Jin H.M."/>
            <person name="Jung J.-W."/>
            <person name="Lee S.-Y."/>
            <person name="Ryu B.-G."/>
            <person name="Han S.-S."/>
            <person name="Kang H.K."/>
            <person name="Choi H.W."/>
            <person name="Chung E.J."/>
            <person name="Choi K.-M."/>
        </authorList>
    </citation>
    <scope>NUCLEOTIDE SEQUENCE [LARGE SCALE GENOMIC DNA]</scope>
    <source>
        <strain evidence="1 2">NKJ218</strain>
    </source>
</reference>
<dbReference type="InterPro" id="IPR010982">
    <property type="entry name" value="Lambda_DNA-bd_dom_sf"/>
</dbReference>
<keyword evidence="2" id="KW-1185">Reference proteome</keyword>
<organism evidence="1 2">
    <name type="scientific">Leuconostoc kimchii</name>
    <dbReference type="NCBI Taxonomy" id="136609"/>
    <lineage>
        <taxon>Bacteria</taxon>
        <taxon>Bacillati</taxon>
        <taxon>Bacillota</taxon>
        <taxon>Bacilli</taxon>
        <taxon>Lactobacillales</taxon>
        <taxon>Lactobacillaceae</taxon>
        <taxon>Leuconostoc</taxon>
    </lineage>
</organism>
<evidence type="ECO:0000313" key="2">
    <source>
        <dbReference type="Proteomes" id="UP000295756"/>
    </source>
</evidence>
<accession>A0ABX5SNW5</accession>
<gene>
    <name evidence="1" type="ORF">EW139_06770</name>
</gene>
<sequence>MNNLNKLQQLTGISSEEIADALDVDVATVTSWQQEESMPTVAELEALVGIFSSQLDAKGIAEQSQDHPIHIRLSLDYLLNLGITMSDWITLKWAFEGSWSDDKLAVGFFNGNKLVRVVESNTDFVAAFAGYLILQSEGEFEPYIDEFDDDKTYDWRLLRIQGDKFQDVTQKLIAGDLPEINL</sequence>
<evidence type="ECO:0000313" key="1">
    <source>
        <dbReference type="EMBL" id="QBR47840.1"/>
    </source>
</evidence>
<dbReference type="RefSeq" id="WP_013103894.1">
    <property type="nucleotide sequence ID" value="NZ_CP037939.1"/>
</dbReference>
<dbReference type="Proteomes" id="UP000295756">
    <property type="component" value="Chromosome"/>
</dbReference>
<proteinExistence type="predicted"/>
<dbReference type="Gene3D" id="1.10.260.40">
    <property type="entry name" value="lambda repressor-like DNA-binding domains"/>
    <property type="match status" value="1"/>
</dbReference>
<dbReference type="InterPro" id="IPR001387">
    <property type="entry name" value="Cro/C1-type_HTH"/>
</dbReference>
<dbReference type="EMBL" id="CP037939">
    <property type="protein sequence ID" value="QBR47840.1"/>
    <property type="molecule type" value="Genomic_DNA"/>
</dbReference>
<protein>
    <submittedName>
        <fullName evidence="1">Transcriptional regulator</fullName>
    </submittedName>
</protein>
<name>A0ABX5SNW5_9LACO</name>
<dbReference type="CDD" id="cd00093">
    <property type="entry name" value="HTH_XRE"/>
    <property type="match status" value="1"/>
</dbReference>